<feature type="region of interest" description="Disordered" evidence="1">
    <location>
        <begin position="32"/>
        <end position="84"/>
    </location>
</feature>
<feature type="non-terminal residue" evidence="2">
    <location>
        <position position="1"/>
    </location>
</feature>
<feature type="compositionally biased region" description="Low complexity" evidence="1">
    <location>
        <begin position="50"/>
        <end position="80"/>
    </location>
</feature>
<evidence type="ECO:0008006" key="4">
    <source>
        <dbReference type="Google" id="ProtNLM"/>
    </source>
</evidence>
<sequence length="449" mass="50486">AVLAVFLGGVYVGPMAKPTLRAILAAVQEKHQDRSSDVHVSDTSAQHLRPATTTKTTTTTTTTTTTATTTAISTTPAGPTHAPPVAPYTCQSDLYLGPVQKEFNKGVALDDTTFQTCPSLITVEWPHAKEKMTSIRLFKAWWGRWGGDEERKAAWSQIREFVWKNDAKVLFGTQITCNETDDDVDWGYTWEFMQYIGRPYAMGLAIGNEIELLWSKKDIEQDCLDRIWQKGYFSRKVQERTNALATIPAFSDLTITSVMGGYVLAGQPFVDSKQAGVASFFRWAVSVYGRRWAFTWNIYPYFDPHIQLDAGGFGTCNDAMQHAINFAPGCMLPSQLAELRRRTAAITGRKDDITWLGETGWSYPQASTLDTVMAGCKEFSTQEAMSLYYQNFLDWDLSLGADVRPIDHAFYFTFRDSVNFELHENFGLMSSCNSFHCKLQTEKDRLLLL</sequence>
<reference evidence="2" key="1">
    <citation type="submission" date="2021-02" db="EMBL/GenBank/DDBJ databases">
        <authorList>
            <person name="Dougan E. K."/>
            <person name="Rhodes N."/>
            <person name="Thang M."/>
            <person name="Chan C."/>
        </authorList>
    </citation>
    <scope>NUCLEOTIDE SEQUENCE</scope>
</reference>
<evidence type="ECO:0000313" key="2">
    <source>
        <dbReference type="EMBL" id="CAE8716263.1"/>
    </source>
</evidence>
<evidence type="ECO:0000313" key="3">
    <source>
        <dbReference type="Proteomes" id="UP000626109"/>
    </source>
</evidence>
<organism evidence="2 3">
    <name type="scientific">Polarella glacialis</name>
    <name type="common">Dinoflagellate</name>
    <dbReference type="NCBI Taxonomy" id="89957"/>
    <lineage>
        <taxon>Eukaryota</taxon>
        <taxon>Sar</taxon>
        <taxon>Alveolata</taxon>
        <taxon>Dinophyceae</taxon>
        <taxon>Suessiales</taxon>
        <taxon>Suessiaceae</taxon>
        <taxon>Polarella</taxon>
    </lineage>
</organism>
<name>A0A813KZY7_POLGL</name>
<dbReference type="SUPFAM" id="SSF51445">
    <property type="entry name" value="(Trans)glycosidases"/>
    <property type="match status" value="1"/>
</dbReference>
<dbReference type="Proteomes" id="UP000626109">
    <property type="component" value="Unassembled WGS sequence"/>
</dbReference>
<accession>A0A813KZY7</accession>
<proteinExistence type="predicted"/>
<protein>
    <recommendedName>
        <fullName evidence="4">Glycoside hydrolase family 5 domain-containing protein</fullName>
    </recommendedName>
</protein>
<dbReference type="EMBL" id="CAJNNW010032935">
    <property type="protein sequence ID" value="CAE8716263.1"/>
    <property type="molecule type" value="Genomic_DNA"/>
</dbReference>
<gene>
    <name evidence="2" type="ORF">PGLA2088_LOCUS38984</name>
</gene>
<evidence type="ECO:0000256" key="1">
    <source>
        <dbReference type="SAM" id="MobiDB-lite"/>
    </source>
</evidence>
<dbReference type="InterPro" id="IPR017853">
    <property type="entry name" value="GH"/>
</dbReference>
<dbReference type="AlphaFoldDB" id="A0A813KZY7"/>
<comment type="caution">
    <text evidence="2">The sequence shown here is derived from an EMBL/GenBank/DDBJ whole genome shotgun (WGS) entry which is preliminary data.</text>
</comment>